<sequence length="526" mass="56040">MMMTVSTELTIVIVAFYLVMIIGIGYYGYKRTKKVEDYMVAGRNTHPVIIALSYGATFISTSAIIGFGGTSAQYGMSLMWLTVLCIVVGVIIAFIFMGKRIRRIGKDLGALTYPELLGKMYGSKKIIYATGLIFVAAMPLYTAAVLIGGARFIETTLGIPYMTALLGFAGVVALYVIIGGLMAVMYTDAVQGAIMLIGMGVLLVLTYVCLGGVTAANSALESMSDLIPGTLSSMGMTGWTSMPEFGSPIWMTVVTTLVLGVGVGVLAQPQLAVRFMTAKDGKSLNRAIPIGALFIVMMTGVAFTVGPLTNVYFMDTLGMLAIDAAGGNADSIIPLYINSAMPELFVIIFMLTLLSAAMSTLSSLLHTMGTTLGGDIFARMKGIRYSIRANQIGIIVMMIVSIILAVMMPGSIIARATAMFMGLCTVALLPAFVHGITSKTPSYLAAKWSMTLGAGGWLVWAVFCHTAESKMLGICNALFGVDSLVSSPWCYLDPLVVGVMLSVTVLLVLIPLDKHKITHEDQMRLI</sequence>
<feature type="transmembrane region" description="Helical" evidence="12">
    <location>
        <begin position="159"/>
        <end position="186"/>
    </location>
</feature>
<keyword evidence="5 12" id="KW-0812">Transmembrane</keyword>
<comment type="subcellular location">
    <subcellularLocation>
        <location evidence="1">Cell membrane</location>
        <topology evidence="1">Multi-pass membrane protein</topology>
    </subcellularLocation>
</comment>
<organism evidence="13">
    <name type="scientific">bioreactor metagenome</name>
    <dbReference type="NCBI Taxonomy" id="1076179"/>
    <lineage>
        <taxon>unclassified sequences</taxon>
        <taxon>metagenomes</taxon>
        <taxon>ecological metagenomes</taxon>
    </lineage>
</organism>
<dbReference type="GO" id="GO:0015193">
    <property type="term" value="F:L-proline transmembrane transporter activity"/>
    <property type="evidence" value="ECO:0007669"/>
    <property type="project" value="TreeGrafter"/>
</dbReference>
<evidence type="ECO:0000256" key="8">
    <source>
        <dbReference type="ARBA" id="ARBA00023053"/>
    </source>
</evidence>
<dbReference type="PANTHER" id="PTHR48086:SF3">
    <property type="entry name" value="SODIUM_PROLINE SYMPORTER"/>
    <property type="match status" value="1"/>
</dbReference>
<evidence type="ECO:0000256" key="7">
    <source>
        <dbReference type="ARBA" id="ARBA00022989"/>
    </source>
</evidence>
<keyword evidence="4" id="KW-1003">Cell membrane</keyword>
<proteinExistence type="inferred from homology"/>
<gene>
    <name evidence="13" type="ORF">SDC9_31768</name>
</gene>
<keyword evidence="8" id="KW-0915">Sodium</keyword>
<dbReference type="Gene3D" id="1.20.1730.10">
    <property type="entry name" value="Sodium/glucose cotransporter"/>
    <property type="match status" value="1"/>
</dbReference>
<dbReference type="Pfam" id="PF00474">
    <property type="entry name" value="SSF"/>
    <property type="match status" value="1"/>
</dbReference>
<reference evidence="13" key="1">
    <citation type="submission" date="2019-08" db="EMBL/GenBank/DDBJ databases">
        <authorList>
            <person name="Kucharzyk K."/>
            <person name="Murdoch R.W."/>
            <person name="Higgins S."/>
            <person name="Loffler F."/>
        </authorList>
    </citation>
    <scope>NUCLEOTIDE SEQUENCE</scope>
</reference>
<evidence type="ECO:0000256" key="5">
    <source>
        <dbReference type="ARBA" id="ARBA00022692"/>
    </source>
</evidence>
<dbReference type="AlphaFoldDB" id="A0A644V3F5"/>
<evidence type="ECO:0000256" key="10">
    <source>
        <dbReference type="ARBA" id="ARBA00023136"/>
    </source>
</evidence>
<dbReference type="InterPro" id="IPR018212">
    <property type="entry name" value="Na/solute_symporter_CS"/>
</dbReference>
<keyword evidence="6" id="KW-0769">Symport</keyword>
<keyword evidence="10 12" id="KW-0472">Membrane</keyword>
<evidence type="ECO:0000256" key="9">
    <source>
        <dbReference type="ARBA" id="ARBA00023065"/>
    </source>
</evidence>
<dbReference type="InterPro" id="IPR050277">
    <property type="entry name" value="Sodium:Solute_Symporter"/>
</dbReference>
<dbReference type="GO" id="GO:0005298">
    <property type="term" value="F:proline:sodium symporter activity"/>
    <property type="evidence" value="ECO:0007669"/>
    <property type="project" value="TreeGrafter"/>
</dbReference>
<evidence type="ECO:0000256" key="2">
    <source>
        <dbReference type="ARBA" id="ARBA00006434"/>
    </source>
</evidence>
<evidence type="ECO:0000256" key="3">
    <source>
        <dbReference type="ARBA" id="ARBA00022448"/>
    </source>
</evidence>
<feature type="transmembrane region" description="Helical" evidence="12">
    <location>
        <begin position="193"/>
        <end position="216"/>
    </location>
</feature>
<comment type="similarity">
    <text evidence="2">Belongs to the sodium:solute symporter (SSF) (TC 2.A.21) family.</text>
</comment>
<dbReference type="GO" id="GO:0005886">
    <property type="term" value="C:plasma membrane"/>
    <property type="evidence" value="ECO:0007669"/>
    <property type="project" value="UniProtKB-SubCell"/>
</dbReference>
<feature type="transmembrane region" description="Helical" evidence="12">
    <location>
        <begin position="74"/>
        <end position="96"/>
    </location>
</feature>
<evidence type="ECO:0000256" key="12">
    <source>
        <dbReference type="SAM" id="Phobius"/>
    </source>
</evidence>
<dbReference type="InterPro" id="IPR038377">
    <property type="entry name" value="Na/Glc_symporter_sf"/>
</dbReference>
<keyword evidence="9" id="KW-0406">Ion transport</keyword>
<dbReference type="PROSITE" id="PS00456">
    <property type="entry name" value="NA_SOLUT_SYMP_1"/>
    <property type="match status" value="1"/>
</dbReference>
<dbReference type="CDD" id="cd10322">
    <property type="entry name" value="SLC5sbd"/>
    <property type="match status" value="1"/>
</dbReference>
<feature type="transmembrane region" description="Helical" evidence="12">
    <location>
        <begin position="249"/>
        <end position="267"/>
    </location>
</feature>
<feature type="transmembrane region" description="Helical" evidence="12">
    <location>
        <begin position="6"/>
        <end position="27"/>
    </location>
</feature>
<keyword evidence="3" id="KW-0813">Transport</keyword>
<evidence type="ECO:0008006" key="14">
    <source>
        <dbReference type="Google" id="ProtNLM"/>
    </source>
</evidence>
<feature type="transmembrane region" description="Helical" evidence="12">
    <location>
        <begin position="287"/>
        <end position="309"/>
    </location>
</feature>
<feature type="transmembrane region" description="Helical" evidence="12">
    <location>
        <begin position="344"/>
        <end position="365"/>
    </location>
</feature>
<feature type="transmembrane region" description="Helical" evidence="12">
    <location>
        <begin position="385"/>
        <end position="406"/>
    </location>
</feature>
<feature type="transmembrane region" description="Helical" evidence="12">
    <location>
        <begin position="491"/>
        <end position="512"/>
    </location>
</feature>
<evidence type="ECO:0000256" key="1">
    <source>
        <dbReference type="ARBA" id="ARBA00004651"/>
    </source>
</evidence>
<name>A0A644V3F5_9ZZZZ</name>
<dbReference type="PROSITE" id="PS50283">
    <property type="entry name" value="NA_SOLUT_SYMP_3"/>
    <property type="match status" value="1"/>
</dbReference>
<protein>
    <recommendedName>
        <fullName evidence="14">Osmoregulated proline transporter OpuE</fullName>
    </recommendedName>
</protein>
<feature type="transmembrane region" description="Helical" evidence="12">
    <location>
        <begin position="445"/>
        <end position="463"/>
    </location>
</feature>
<accession>A0A644V3F5</accession>
<dbReference type="InterPro" id="IPR001734">
    <property type="entry name" value="Na/solute_symporter"/>
</dbReference>
<dbReference type="GO" id="GO:0015824">
    <property type="term" value="P:proline transport"/>
    <property type="evidence" value="ECO:0007669"/>
    <property type="project" value="TreeGrafter"/>
</dbReference>
<keyword evidence="11" id="KW-0739">Sodium transport</keyword>
<feature type="transmembrane region" description="Helical" evidence="12">
    <location>
        <begin position="412"/>
        <end position="433"/>
    </location>
</feature>
<evidence type="ECO:0000313" key="13">
    <source>
        <dbReference type="EMBL" id="MPL85794.1"/>
    </source>
</evidence>
<evidence type="ECO:0000256" key="4">
    <source>
        <dbReference type="ARBA" id="ARBA00022475"/>
    </source>
</evidence>
<keyword evidence="7 12" id="KW-1133">Transmembrane helix</keyword>
<evidence type="ECO:0000256" key="6">
    <source>
        <dbReference type="ARBA" id="ARBA00022847"/>
    </source>
</evidence>
<comment type="caution">
    <text evidence="13">The sequence shown here is derived from an EMBL/GenBank/DDBJ whole genome shotgun (WGS) entry which is preliminary data.</text>
</comment>
<feature type="transmembrane region" description="Helical" evidence="12">
    <location>
        <begin position="48"/>
        <end position="68"/>
    </location>
</feature>
<evidence type="ECO:0000256" key="11">
    <source>
        <dbReference type="ARBA" id="ARBA00023201"/>
    </source>
</evidence>
<dbReference type="EMBL" id="VSSQ01000211">
    <property type="protein sequence ID" value="MPL85794.1"/>
    <property type="molecule type" value="Genomic_DNA"/>
</dbReference>
<dbReference type="PANTHER" id="PTHR48086">
    <property type="entry name" value="SODIUM/PROLINE SYMPORTER-RELATED"/>
    <property type="match status" value="1"/>
</dbReference>
<feature type="transmembrane region" description="Helical" evidence="12">
    <location>
        <begin position="126"/>
        <end position="153"/>
    </location>
</feature>